<name>M2Y328_DOTSN</name>
<evidence type="ECO:0000313" key="2">
    <source>
        <dbReference type="Proteomes" id="UP000016933"/>
    </source>
</evidence>
<gene>
    <name evidence="1" type="ORF">DOTSEDRAFT_38838</name>
</gene>
<sequence>MNIGDIARIDLTESCSPSYSNSCDDSQQLPACRLHPHPSPRLFLSSICCKYSMENIFAATSGCHSILQGDSSILETREEWFVRTRKPSKRREYSRVHSSIVDMAQAILRYAILAYSAALELTKVARELCATVMAAGSTPVDFHMQMLLCPTKSNLHIILGDVGHRTLLGAALTSFNDNVTHLMQRADHKVAFLWARGAALDVGPVILAVEFMVKVLAEDTLDEEVTLLITGALVQVRSEPCDAHDLASLAAARR</sequence>
<protein>
    <submittedName>
        <fullName evidence="1">Uncharacterized protein</fullName>
    </submittedName>
</protein>
<accession>M2Y328</accession>
<dbReference type="Proteomes" id="UP000016933">
    <property type="component" value="Unassembled WGS sequence"/>
</dbReference>
<reference evidence="2" key="1">
    <citation type="journal article" date="2012" name="PLoS Genet.">
        <title>The genomes of the fungal plant pathogens Cladosporium fulvum and Dothistroma septosporum reveal adaptation to different hosts and lifestyles but also signatures of common ancestry.</title>
        <authorList>
            <person name="de Wit P.J.G.M."/>
            <person name="van der Burgt A."/>
            <person name="Oekmen B."/>
            <person name="Stergiopoulos I."/>
            <person name="Abd-Elsalam K.A."/>
            <person name="Aerts A.L."/>
            <person name="Bahkali A.H."/>
            <person name="Beenen H.G."/>
            <person name="Chettri P."/>
            <person name="Cox M.P."/>
            <person name="Datema E."/>
            <person name="de Vries R.P."/>
            <person name="Dhillon B."/>
            <person name="Ganley A.R."/>
            <person name="Griffiths S.A."/>
            <person name="Guo Y."/>
            <person name="Hamelin R.C."/>
            <person name="Henrissat B."/>
            <person name="Kabir M.S."/>
            <person name="Jashni M.K."/>
            <person name="Kema G."/>
            <person name="Klaubauf S."/>
            <person name="Lapidus A."/>
            <person name="Levasseur A."/>
            <person name="Lindquist E."/>
            <person name="Mehrabi R."/>
            <person name="Ohm R.A."/>
            <person name="Owen T.J."/>
            <person name="Salamov A."/>
            <person name="Schwelm A."/>
            <person name="Schijlen E."/>
            <person name="Sun H."/>
            <person name="van den Burg H.A."/>
            <person name="van Ham R.C.H.J."/>
            <person name="Zhang S."/>
            <person name="Goodwin S.B."/>
            <person name="Grigoriev I.V."/>
            <person name="Collemare J."/>
            <person name="Bradshaw R.E."/>
        </authorList>
    </citation>
    <scope>NUCLEOTIDE SEQUENCE [LARGE SCALE GENOMIC DNA]</scope>
    <source>
        <strain evidence="2">NZE10 / CBS 128990</strain>
    </source>
</reference>
<dbReference type="AlphaFoldDB" id="M2Y328"/>
<keyword evidence="2" id="KW-1185">Reference proteome</keyword>
<proteinExistence type="predicted"/>
<dbReference type="HOGENOM" id="CLU_1094253_0_0_1"/>
<evidence type="ECO:0000313" key="1">
    <source>
        <dbReference type="EMBL" id="EME39694.1"/>
    </source>
</evidence>
<organism evidence="1 2">
    <name type="scientific">Dothistroma septosporum (strain NZE10 / CBS 128990)</name>
    <name type="common">Red band needle blight fungus</name>
    <name type="synonym">Mycosphaerella pini</name>
    <dbReference type="NCBI Taxonomy" id="675120"/>
    <lineage>
        <taxon>Eukaryota</taxon>
        <taxon>Fungi</taxon>
        <taxon>Dikarya</taxon>
        <taxon>Ascomycota</taxon>
        <taxon>Pezizomycotina</taxon>
        <taxon>Dothideomycetes</taxon>
        <taxon>Dothideomycetidae</taxon>
        <taxon>Mycosphaerellales</taxon>
        <taxon>Mycosphaerellaceae</taxon>
        <taxon>Dothistroma</taxon>
    </lineage>
</organism>
<reference evidence="1 2" key="2">
    <citation type="journal article" date="2012" name="PLoS Pathog.">
        <title>Diverse lifestyles and strategies of plant pathogenesis encoded in the genomes of eighteen Dothideomycetes fungi.</title>
        <authorList>
            <person name="Ohm R.A."/>
            <person name="Feau N."/>
            <person name="Henrissat B."/>
            <person name="Schoch C.L."/>
            <person name="Horwitz B.A."/>
            <person name="Barry K.W."/>
            <person name="Condon B.J."/>
            <person name="Copeland A.C."/>
            <person name="Dhillon B."/>
            <person name="Glaser F."/>
            <person name="Hesse C.N."/>
            <person name="Kosti I."/>
            <person name="LaButti K."/>
            <person name="Lindquist E.A."/>
            <person name="Lucas S."/>
            <person name="Salamov A.A."/>
            <person name="Bradshaw R.E."/>
            <person name="Ciuffetti L."/>
            <person name="Hamelin R.C."/>
            <person name="Kema G.H.J."/>
            <person name="Lawrence C."/>
            <person name="Scott J.A."/>
            <person name="Spatafora J.W."/>
            <person name="Turgeon B.G."/>
            <person name="de Wit P.J.G.M."/>
            <person name="Zhong S."/>
            <person name="Goodwin S.B."/>
            <person name="Grigoriev I.V."/>
        </authorList>
    </citation>
    <scope>NUCLEOTIDE SEQUENCE [LARGE SCALE GENOMIC DNA]</scope>
    <source>
        <strain evidence="2">NZE10 / CBS 128990</strain>
    </source>
</reference>
<dbReference type="EMBL" id="KB446545">
    <property type="protein sequence ID" value="EME39694.1"/>
    <property type="molecule type" value="Genomic_DNA"/>
</dbReference>